<sequence length="300" mass="32877">MICRRELLIEERTLTVAFARVATVLRRAGWREGGKQYTIDRGRRAGEAGHAYEEVRLVVDSAKATETHQRTSNFVEPRASCSVNSGLSRLETCKNLKAALWLGNDTDIEELGQLDELAALTQTWAGAWRKGVLWILVLRGLEHTKGNEKVDLRLKGGKRWGMSGGKEGGASTSAPSCVNAGLASRLLAAAHNDDLHAASALALLTKYSQQLGKGDNILRAEQGIKTGLRDRIGVIKRSQIKVSAWSHQDPTPAPTKAPENLDFYVSIGQIKGIQDMRTKHTRAQKFNIQSFLGRTLGDQA</sequence>
<protein>
    <submittedName>
        <fullName evidence="1">Uncharacterized protein</fullName>
    </submittedName>
</protein>
<gene>
    <name evidence="1" type="ORF">R3P38DRAFT_2813743</name>
</gene>
<organism evidence="1 2">
    <name type="scientific">Favolaschia claudopus</name>
    <dbReference type="NCBI Taxonomy" id="2862362"/>
    <lineage>
        <taxon>Eukaryota</taxon>
        <taxon>Fungi</taxon>
        <taxon>Dikarya</taxon>
        <taxon>Basidiomycota</taxon>
        <taxon>Agaricomycotina</taxon>
        <taxon>Agaricomycetes</taxon>
        <taxon>Agaricomycetidae</taxon>
        <taxon>Agaricales</taxon>
        <taxon>Marasmiineae</taxon>
        <taxon>Mycenaceae</taxon>
        <taxon>Favolaschia</taxon>
    </lineage>
</organism>
<dbReference type="EMBL" id="JAWWNJ010000210">
    <property type="protein sequence ID" value="KAK6971509.1"/>
    <property type="molecule type" value="Genomic_DNA"/>
</dbReference>
<dbReference type="Proteomes" id="UP001362999">
    <property type="component" value="Unassembled WGS sequence"/>
</dbReference>
<reference evidence="1 2" key="1">
    <citation type="journal article" date="2024" name="J Genomics">
        <title>Draft genome sequencing and assembly of Favolaschia claudopus CIRM-BRFM 2984 isolated from oak limbs.</title>
        <authorList>
            <person name="Navarro D."/>
            <person name="Drula E."/>
            <person name="Chaduli D."/>
            <person name="Cazenave R."/>
            <person name="Ahrendt S."/>
            <person name="Wang J."/>
            <person name="Lipzen A."/>
            <person name="Daum C."/>
            <person name="Barry K."/>
            <person name="Grigoriev I.V."/>
            <person name="Favel A."/>
            <person name="Rosso M.N."/>
            <person name="Martin F."/>
        </authorList>
    </citation>
    <scope>NUCLEOTIDE SEQUENCE [LARGE SCALE GENOMIC DNA]</scope>
    <source>
        <strain evidence="1 2">CIRM-BRFM 2984</strain>
    </source>
</reference>
<keyword evidence="2" id="KW-1185">Reference proteome</keyword>
<name>A0AAV9Z4U4_9AGAR</name>
<accession>A0AAV9Z4U4</accession>
<evidence type="ECO:0000313" key="1">
    <source>
        <dbReference type="EMBL" id="KAK6971509.1"/>
    </source>
</evidence>
<comment type="caution">
    <text evidence="1">The sequence shown here is derived from an EMBL/GenBank/DDBJ whole genome shotgun (WGS) entry which is preliminary data.</text>
</comment>
<evidence type="ECO:0000313" key="2">
    <source>
        <dbReference type="Proteomes" id="UP001362999"/>
    </source>
</evidence>
<dbReference type="AlphaFoldDB" id="A0AAV9Z4U4"/>
<proteinExistence type="predicted"/>